<dbReference type="EMBL" id="CP042906">
    <property type="protein sequence ID" value="QEX16315.1"/>
    <property type="molecule type" value="Genomic_DNA"/>
</dbReference>
<feature type="chain" id="PRO_5023841299" evidence="1">
    <location>
        <begin position="35"/>
        <end position="352"/>
    </location>
</feature>
<evidence type="ECO:0000256" key="1">
    <source>
        <dbReference type="SAM" id="SignalP"/>
    </source>
</evidence>
<dbReference type="Proteomes" id="UP000326202">
    <property type="component" value="Chromosome"/>
</dbReference>
<dbReference type="InterPro" id="IPR050570">
    <property type="entry name" value="Cell_wall_metabolism_enzyme"/>
</dbReference>
<proteinExistence type="predicted"/>
<dbReference type="InterPro" id="IPR011055">
    <property type="entry name" value="Dup_hybrid_motif"/>
</dbReference>
<gene>
    <name evidence="3" type="ORF">FRZ44_16080</name>
</gene>
<feature type="signal peptide" evidence="1">
    <location>
        <begin position="1"/>
        <end position="34"/>
    </location>
</feature>
<dbReference type="OrthoDB" id="5489603at2"/>
<dbReference type="Gene3D" id="2.70.70.10">
    <property type="entry name" value="Glucose Permease (Domain IIA)"/>
    <property type="match status" value="1"/>
</dbReference>
<keyword evidence="1" id="KW-0732">Signal</keyword>
<feature type="domain" description="M23ase beta-sheet core" evidence="2">
    <location>
        <begin position="81"/>
        <end position="199"/>
    </location>
</feature>
<accession>A0A5J6MIF1</accession>
<dbReference type="CDD" id="cd12797">
    <property type="entry name" value="M23_peptidase"/>
    <property type="match status" value="1"/>
</dbReference>
<dbReference type="Pfam" id="PF01551">
    <property type="entry name" value="Peptidase_M23"/>
    <property type="match status" value="1"/>
</dbReference>
<dbReference type="RefSeq" id="WP_151176686.1">
    <property type="nucleotide sequence ID" value="NZ_CP042906.1"/>
</dbReference>
<sequence>MRNMLSLLPRFTSLRPLLLALGALLALSTAPVLADPPEGAPSLAFPVDCRINLDCSVQKYFDHDPGPGAKDFMCGDLVNDKHTGIDIRIPSYVDMRRGVKVLAAAPGVVWRIRDGIEDINVREVGAEVVDEYGLGNVVVIDHGNGWRSFYGHMLKGSLTVKEGDHVVAGQQVGLIGLSGLTEFPHVHFMIMHNKTAIDPFTGTAITDPLTCGDTSHALWNPQTLTAMAYTPTGPLIAGFSTDKPEAEAASNGAYDKAAYPKTAPTLFFWANYFGMEAGDRQVLRIIGPDGKVIANFDQKAEKGKILMFRYIGVKAPAGGFPPGTYRAEFQLLRGDSGNDKIVAAMARTVEVQ</sequence>
<name>A0A5J6MIF1_9PROT</name>
<dbReference type="SUPFAM" id="SSF51261">
    <property type="entry name" value="Duplicated hybrid motif"/>
    <property type="match status" value="1"/>
</dbReference>
<dbReference type="AlphaFoldDB" id="A0A5J6MIF1"/>
<evidence type="ECO:0000313" key="4">
    <source>
        <dbReference type="Proteomes" id="UP000326202"/>
    </source>
</evidence>
<dbReference type="KEGG" id="htq:FRZ44_16080"/>
<dbReference type="PANTHER" id="PTHR21666:SF270">
    <property type="entry name" value="MUREIN HYDROLASE ACTIVATOR ENVC"/>
    <property type="match status" value="1"/>
</dbReference>
<reference evidence="3 4" key="1">
    <citation type="submission" date="2019-08" db="EMBL/GenBank/DDBJ databases">
        <title>Hyperibacter terrae gen. nov., sp. nov. and Hyperibacter viscosus sp. nov., two new members in the family Rhodospirillaceae isolated from the rhizosphere of Hypericum perforatum.</title>
        <authorList>
            <person name="Noviana Z."/>
        </authorList>
    </citation>
    <scope>NUCLEOTIDE SEQUENCE [LARGE SCALE GENOMIC DNA]</scope>
    <source>
        <strain evidence="3 4">R5913</strain>
    </source>
</reference>
<evidence type="ECO:0000259" key="2">
    <source>
        <dbReference type="Pfam" id="PF01551"/>
    </source>
</evidence>
<keyword evidence="4" id="KW-1185">Reference proteome</keyword>
<protein>
    <submittedName>
        <fullName evidence="3">Peptidase M23</fullName>
    </submittedName>
</protein>
<dbReference type="InterPro" id="IPR016047">
    <property type="entry name" value="M23ase_b-sheet_dom"/>
</dbReference>
<dbReference type="GO" id="GO:0004222">
    <property type="term" value="F:metalloendopeptidase activity"/>
    <property type="evidence" value="ECO:0007669"/>
    <property type="project" value="TreeGrafter"/>
</dbReference>
<organism evidence="3 4">
    <name type="scientific">Hypericibacter terrae</name>
    <dbReference type="NCBI Taxonomy" id="2602015"/>
    <lineage>
        <taxon>Bacteria</taxon>
        <taxon>Pseudomonadati</taxon>
        <taxon>Pseudomonadota</taxon>
        <taxon>Alphaproteobacteria</taxon>
        <taxon>Rhodospirillales</taxon>
        <taxon>Dongiaceae</taxon>
        <taxon>Hypericibacter</taxon>
    </lineage>
</organism>
<evidence type="ECO:0000313" key="3">
    <source>
        <dbReference type="EMBL" id="QEX16315.1"/>
    </source>
</evidence>
<dbReference type="PANTHER" id="PTHR21666">
    <property type="entry name" value="PEPTIDASE-RELATED"/>
    <property type="match status" value="1"/>
</dbReference>